<reference evidence="5 6" key="1">
    <citation type="journal article" date="2024" name="Insects">
        <title>An Improved Chromosome-Level Genome Assembly of the Firefly Pyrocoelia pectoralis.</title>
        <authorList>
            <person name="Fu X."/>
            <person name="Meyer-Rochow V.B."/>
            <person name="Ballantyne L."/>
            <person name="Zhu X."/>
        </authorList>
    </citation>
    <scope>NUCLEOTIDE SEQUENCE [LARGE SCALE GENOMIC DNA]</scope>
    <source>
        <strain evidence="5">XCY_ONT2</strain>
    </source>
</reference>
<protein>
    <recommendedName>
        <fullName evidence="4">RNA 2-O ribose methyltransferase substrate binding domain-containing protein</fullName>
    </recommendedName>
</protein>
<dbReference type="InterPro" id="IPR013123">
    <property type="entry name" value="SpoU_subst-bd"/>
</dbReference>
<keyword evidence="6" id="KW-1185">Reference proteome</keyword>
<sequence>MNCFTKTAFKAFHGNVIYLQSLRSYARWSHRRPRRVLTEQGELLQPTNTPNVPETEPPPRWVPKTLEPSIQSRDVQRSRKKPKYTITKSSSKTTDMLDTIIDSDGNLVFTKLKDNDSNVSQLLLTVKSRRQQIKKDLALLEGKRLIKEALEAKCSLKSLLFSRKSDIEFLKPYLPKSGAKLLKMPYNEIQLWSDLTTTPGVMGIFRTPNVSKYVPTDSLPITVICDNIREPGNLGAILRTVAGVGVEKVLLTNGCVDLWDTKVLRSACGAHFHLQIHKKVDWSQIYDMVQTSQSAVFLADNNVVTESEDTDDSVTEVPSLEEGVVQKSLEEIVVQMQLLPYYSVSFTNFHSIMLIIGGETHGLSEESFRLTDSFKGVRLHIPLSNNINSLNAGTALGVILFEIKKQLLQAKAMQQQINI</sequence>
<evidence type="ECO:0000259" key="4">
    <source>
        <dbReference type="SMART" id="SM00967"/>
    </source>
</evidence>
<dbReference type="GO" id="GO:0003723">
    <property type="term" value="F:RNA binding"/>
    <property type="evidence" value="ECO:0007669"/>
    <property type="project" value="InterPro"/>
</dbReference>
<evidence type="ECO:0000256" key="1">
    <source>
        <dbReference type="ARBA" id="ARBA00022603"/>
    </source>
</evidence>
<feature type="region of interest" description="Disordered" evidence="3">
    <location>
        <begin position="37"/>
        <end position="65"/>
    </location>
</feature>
<dbReference type="PANTHER" id="PTHR43191">
    <property type="entry name" value="RRNA METHYLTRANSFERASE 3"/>
    <property type="match status" value="1"/>
</dbReference>
<keyword evidence="2" id="KW-0808">Transferase</keyword>
<evidence type="ECO:0000256" key="3">
    <source>
        <dbReference type="SAM" id="MobiDB-lite"/>
    </source>
</evidence>
<dbReference type="Gene3D" id="3.40.1280.10">
    <property type="match status" value="1"/>
</dbReference>
<keyword evidence="1" id="KW-0489">Methyltransferase</keyword>
<dbReference type="GO" id="GO:0008173">
    <property type="term" value="F:RNA methyltransferase activity"/>
    <property type="evidence" value="ECO:0007669"/>
    <property type="project" value="InterPro"/>
</dbReference>
<dbReference type="Gene3D" id="3.30.1330.30">
    <property type="match status" value="1"/>
</dbReference>
<name>A0AAN7ZIU8_9COLE</name>
<evidence type="ECO:0000313" key="6">
    <source>
        <dbReference type="Proteomes" id="UP001329430"/>
    </source>
</evidence>
<dbReference type="PANTHER" id="PTHR43191:SF2">
    <property type="entry name" value="RRNA METHYLTRANSFERASE 3, MITOCHONDRIAL"/>
    <property type="match status" value="1"/>
</dbReference>
<gene>
    <name evidence="5" type="ORF">RI129_006812</name>
</gene>
<dbReference type="InterPro" id="IPR001537">
    <property type="entry name" value="SpoU_MeTrfase"/>
</dbReference>
<proteinExistence type="predicted"/>
<dbReference type="Proteomes" id="UP001329430">
    <property type="component" value="Chromosome 4"/>
</dbReference>
<dbReference type="SUPFAM" id="SSF75217">
    <property type="entry name" value="alpha/beta knot"/>
    <property type="match status" value="1"/>
</dbReference>
<dbReference type="GO" id="GO:0032259">
    <property type="term" value="P:methylation"/>
    <property type="evidence" value="ECO:0007669"/>
    <property type="project" value="UniProtKB-KW"/>
</dbReference>
<dbReference type="GO" id="GO:0006396">
    <property type="term" value="P:RNA processing"/>
    <property type="evidence" value="ECO:0007669"/>
    <property type="project" value="InterPro"/>
</dbReference>
<dbReference type="EMBL" id="JAVRBK010000004">
    <property type="protein sequence ID" value="KAK5645512.1"/>
    <property type="molecule type" value="Genomic_DNA"/>
</dbReference>
<comment type="caution">
    <text evidence="5">The sequence shown here is derived from an EMBL/GenBank/DDBJ whole genome shotgun (WGS) entry which is preliminary data.</text>
</comment>
<evidence type="ECO:0000313" key="5">
    <source>
        <dbReference type="EMBL" id="KAK5645512.1"/>
    </source>
</evidence>
<feature type="domain" description="RNA 2-O ribose methyltransferase substrate binding" evidence="4">
    <location>
        <begin position="139"/>
        <end position="211"/>
    </location>
</feature>
<accession>A0AAN7ZIU8</accession>
<organism evidence="5 6">
    <name type="scientific">Pyrocoelia pectoralis</name>
    <dbReference type="NCBI Taxonomy" id="417401"/>
    <lineage>
        <taxon>Eukaryota</taxon>
        <taxon>Metazoa</taxon>
        <taxon>Ecdysozoa</taxon>
        <taxon>Arthropoda</taxon>
        <taxon>Hexapoda</taxon>
        <taxon>Insecta</taxon>
        <taxon>Pterygota</taxon>
        <taxon>Neoptera</taxon>
        <taxon>Endopterygota</taxon>
        <taxon>Coleoptera</taxon>
        <taxon>Polyphaga</taxon>
        <taxon>Elateriformia</taxon>
        <taxon>Elateroidea</taxon>
        <taxon>Lampyridae</taxon>
        <taxon>Lampyrinae</taxon>
        <taxon>Pyrocoelia</taxon>
    </lineage>
</organism>
<dbReference type="GO" id="GO:0005737">
    <property type="term" value="C:cytoplasm"/>
    <property type="evidence" value="ECO:0007669"/>
    <property type="project" value="UniProtKB-ARBA"/>
</dbReference>
<dbReference type="SMART" id="SM00967">
    <property type="entry name" value="SpoU_sub_bind"/>
    <property type="match status" value="1"/>
</dbReference>
<dbReference type="CDD" id="cd18106">
    <property type="entry name" value="SpoU-like_RNMTL1"/>
    <property type="match status" value="1"/>
</dbReference>
<evidence type="ECO:0000256" key="2">
    <source>
        <dbReference type="ARBA" id="ARBA00022679"/>
    </source>
</evidence>
<dbReference type="InterPro" id="IPR029064">
    <property type="entry name" value="Ribosomal_eL30-like_sf"/>
</dbReference>
<dbReference type="SUPFAM" id="SSF55315">
    <property type="entry name" value="L30e-like"/>
    <property type="match status" value="1"/>
</dbReference>
<dbReference type="InterPro" id="IPR029028">
    <property type="entry name" value="Alpha/beta_knot_MTases"/>
</dbReference>
<dbReference type="InterPro" id="IPR051259">
    <property type="entry name" value="rRNA_Methyltransferase"/>
</dbReference>
<dbReference type="Pfam" id="PF00588">
    <property type="entry name" value="SpoU_methylase"/>
    <property type="match status" value="1"/>
</dbReference>
<dbReference type="InterPro" id="IPR029026">
    <property type="entry name" value="tRNA_m1G_MTases_N"/>
</dbReference>
<dbReference type="AlphaFoldDB" id="A0AAN7ZIU8"/>